<evidence type="ECO:0000313" key="1">
    <source>
        <dbReference type="EMBL" id="GFH30284.1"/>
    </source>
</evidence>
<sequence>MSADVLDALARVCIPVQHSVELLKRGQKGSLRTCGLGTVVLKDGADAAALMQLLDGKDIMGRASI</sequence>
<dbReference type="Proteomes" id="UP000485058">
    <property type="component" value="Unassembled WGS sequence"/>
</dbReference>
<dbReference type="EMBL" id="BLLF01004811">
    <property type="protein sequence ID" value="GFH30284.1"/>
    <property type="molecule type" value="Genomic_DNA"/>
</dbReference>
<comment type="caution">
    <text evidence="1">The sequence shown here is derived from an EMBL/GenBank/DDBJ whole genome shotgun (WGS) entry which is preliminary data.</text>
</comment>
<gene>
    <name evidence="1" type="ORF">HaLaN_29106</name>
</gene>
<name>A0A6A0ADW0_HAELA</name>
<evidence type="ECO:0000313" key="2">
    <source>
        <dbReference type="Proteomes" id="UP000485058"/>
    </source>
</evidence>
<reference evidence="1 2" key="1">
    <citation type="submission" date="2020-02" db="EMBL/GenBank/DDBJ databases">
        <title>Draft genome sequence of Haematococcus lacustris strain NIES-144.</title>
        <authorList>
            <person name="Morimoto D."/>
            <person name="Nakagawa S."/>
            <person name="Yoshida T."/>
            <person name="Sawayama S."/>
        </authorList>
    </citation>
    <scope>NUCLEOTIDE SEQUENCE [LARGE SCALE GENOMIC DNA]</scope>
    <source>
        <strain evidence="1 2">NIES-144</strain>
    </source>
</reference>
<keyword evidence="2" id="KW-1185">Reference proteome</keyword>
<dbReference type="AlphaFoldDB" id="A0A6A0ADW0"/>
<protein>
    <submittedName>
        <fullName evidence="1">Uncharacterized protein</fullName>
    </submittedName>
</protein>
<organism evidence="1 2">
    <name type="scientific">Haematococcus lacustris</name>
    <name type="common">Green alga</name>
    <name type="synonym">Haematococcus pluvialis</name>
    <dbReference type="NCBI Taxonomy" id="44745"/>
    <lineage>
        <taxon>Eukaryota</taxon>
        <taxon>Viridiplantae</taxon>
        <taxon>Chlorophyta</taxon>
        <taxon>core chlorophytes</taxon>
        <taxon>Chlorophyceae</taxon>
        <taxon>CS clade</taxon>
        <taxon>Chlamydomonadales</taxon>
        <taxon>Haematococcaceae</taxon>
        <taxon>Haematococcus</taxon>
    </lineage>
</organism>
<proteinExistence type="predicted"/>
<accession>A0A6A0ADW0</accession>